<evidence type="ECO:0000313" key="2">
    <source>
        <dbReference type="Proteomes" id="UP001189429"/>
    </source>
</evidence>
<reference evidence="1" key="1">
    <citation type="submission" date="2023-10" db="EMBL/GenBank/DDBJ databases">
        <authorList>
            <person name="Chen Y."/>
            <person name="Shah S."/>
            <person name="Dougan E. K."/>
            <person name="Thang M."/>
            <person name="Chan C."/>
        </authorList>
    </citation>
    <scope>NUCLEOTIDE SEQUENCE [LARGE SCALE GENOMIC DNA]</scope>
</reference>
<sequence>MMPEAVSPSERAAAASCRQRQSVLRIRIQFPGCAEWSTSTVLARRYCCMFVCTVRAEWCTSTVLAVDVRGVRREWAPHAVATTFIFCVVPVRALPFTVVHRHPGPRRIAITSDQVG</sequence>
<accession>A0ABN9XKI1</accession>
<protein>
    <submittedName>
        <fullName evidence="1">Uncharacterized protein</fullName>
    </submittedName>
</protein>
<comment type="caution">
    <text evidence="1">The sequence shown here is derived from an EMBL/GenBank/DDBJ whole genome shotgun (WGS) entry which is preliminary data.</text>
</comment>
<gene>
    <name evidence="1" type="ORF">PCOR1329_LOCUS77633</name>
</gene>
<dbReference type="EMBL" id="CAUYUJ010020760">
    <property type="protein sequence ID" value="CAK0900335.1"/>
    <property type="molecule type" value="Genomic_DNA"/>
</dbReference>
<organism evidence="1 2">
    <name type="scientific">Prorocentrum cordatum</name>
    <dbReference type="NCBI Taxonomy" id="2364126"/>
    <lineage>
        <taxon>Eukaryota</taxon>
        <taxon>Sar</taxon>
        <taxon>Alveolata</taxon>
        <taxon>Dinophyceae</taxon>
        <taxon>Prorocentrales</taxon>
        <taxon>Prorocentraceae</taxon>
        <taxon>Prorocentrum</taxon>
    </lineage>
</organism>
<name>A0ABN9XKI1_9DINO</name>
<proteinExistence type="predicted"/>
<evidence type="ECO:0000313" key="1">
    <source>
        <dbReference type="EMBL" id="CAK0900335.1"/>
    </source>
</evidence>
<keyword evidence="2" id="KW-1185">Reference proteome</keyword>
<dbReference type="Proteomes" id="UP001189429">
    <property type="component" value="Unassembled WGS sequence"/>
</dbReference>